<dbReference type="SUPFAM" id="SSF52172">
    <property type="entry name" value="CheY-like"/>
    <property type="match status" value="1"/>
</dbReference>
<dbReference type="InterPro" id="IPR001789">
    <property type="entry name" value="Sig_transdc_resp-reg_receiver"/>
</dbReference>
<keyword evidence="2" id="KW-0067">ATP-binding</keyword>
<dbReference type="PROSITE" id="PS50110">
    <property type="entry name" value="RESPONSE_REGULATORY"/>
    <property type="match status" value="1"/>
</dbReference>
<name>A0A8J6TMC1_9BACT</name>
<feature type="modified residue" description="4-aspartylphosphate" evidence="5">
    <location>
        <position position="60"/>
    </location>
</feature>
<dbReference type="Pfam" id="PF25601">
    <property type="entry name" value="AAA_lid_14"/>
    <property type="match status" value="1"/>
</dbReference>
<dbReference type="Proteomes" id="UP000605201">
    <property type="component" value="Unassembled WGS sequence"/>
</dbReference>
<dbReference type="InterPro" id="IPR003593">
    <property type="entry name" value="AAA+_ATPase"/>
</dbReference>
<feature type="domain" description="Response regulatory" evidence="7">
    <location>
        <begin position="7"/>
        <end position="138"/>
    </location>
</feature>
<dbReference type="InterPro" id="IPR011006">
    <property type="entry name" value="CheY-like_superfamily"/>
</dbReference>
<organism evidence="8 9">
    <name type="scientific">Candidatus Desulfatibia vada</name>
    <dbReference type="NCBI Taxonomy" id="2841696"/>
    <lineage>
        <taxon>Bacteria</taxon>
        <taxon>Pseudomonadati</taxon>
        <taxon>Thermodesulfobacteriota</taxon>
        <taxon>Desulfobacteria</taxon>
        <taxon>Desulfobacterales</taxon>
        <taxon>Desulfobacterales incertae sedis</taxon>
        <taxon>Candidatus Desulfatibia</taxon>
    </lineage>
</organism>
<dbReference type="AlphaFoldDB" id="A0A8J6TMC1"/>
<keyword evidence="5" id="KW-0597">Phosphoprotein</keyword>
<dbReference type="InterPro" id="IPR002078">
    <property type="entry name" value="Sigma_54_int"/>
</dbReference>
<keyword evidence="4" id="KW-0804">Transcription</keyword>
<evidence type="ECO:0000313" key="9">
    <source>
        <dbReference type="Proteomes" id="UP000605201"/>
    </source>
</evidence>
<gene>
    <name evidence="8" type="ORF">H8D96_10725</name>
</gene>
<protein>
    <submittedName>
        <fullName evidence="8">Sigma-54-dependent Fis family transcriptional regulator</fullName>
    </submittedName>
</protein>
<evidence type="ECO:0000256" key="1">
    <source>
        <dbReference type="ARBA" id="ARBA00022741"/>
    </source>
</evidence>
<sequence>MINDKYKVLIIDDDPSGPKKYFELAMDHDQKNQYDHDPLIHETPDLRGIDLESVHLILLDYDFGGGATGLSVLTELFEINQLRKKNEIDPIRVILYSAYEDLSRWKHELLVMYNKGVIDFVSKDDDPILLKFKMDRALELVKQQREYVQLKNKYRDLKKMSKPDIILGESHRMKNVLKLIEKVAPQNTTVLITGEHGTGKELVARSIYLQSKRRNESYETINCAALPDKLIEGELFGSVKGAYTDAHKDRKGYFEKADGGTICLDEIGELNYNSQAKLLRVLEQKEIQVLGKPGIKRIDVRIIAATNKNLKDAIKEKTFREDLYYRLNVFPIHVPPLRERKEDIEILVNHFMIKKKQNIETNIEGISKSALRKLTQHNWPGNIRELENKIEQILIVGEGSIITDEHIEIDTNLRDSRIINEHVEPSDSFDPAPIVDKLFKDYYKTNKLFVEKYKKDGHNKIELLKEYFDERKNEQIKKEELVDLIKTYIEKRKITIQGLSGLSKYKKKLDNRPKNKLIIAEKIEEKLRSEGKKTPQKNIAMIMGMSRSNFAQMKRSGKGK</sequence>
<evidence type="ECO:0000256" key="2">
    <source>
        <dbReference type="ARBA" id="ARBA00022840"/>
    </source>
</evidence>
<dbReference type="PANTHER" id="PTHR32071">
    <property type="entry name" value="TRANSCRIPTIONAL REGULATORY PROTEIN"/>
    <property type="match status" value="1"/>
</dbReference>
<dbReference type="EMBL" id="JACNIG010000220">
    <property type="protein sequence ID" value="MBC8432381.1"/>
    <property type="molecule type" value="Genomic_DNA"/>
</dbReference>
<dbReference type="PROSITE" id="PS50045">
    <property type="entry name" value="SIGMA54_INTERACT_4"/>
    <property type="match status" value="1"/>
</dbReference>
<dbReference type="InterPro" id="IPR025944">
    <property type="entry name" value="Sigma_54_int_dom_CS"/>
</dbReference>
<dbReference type="GO" id="GO:0000160">
    <property type="term" value="P:phosphorelay signal transduction system"/>
    <property type="evidence" value="ECO:0007669"/>
    <property type="project" value="InterPro"/>
</dbReference>
<evidence type="ECO:0000313" key="8">
    <source>
        <dbReference type="EMBL" id="MBC8432381.1"/>
    </source>
</evidence>
<dbReference type="InterPro" id="IPR027417">
    <property type="entry name" value="P-loop_NTPase"/>
</dbReference>
<evidence type="ECO:0000259" key="7">
    <source>
        <dbReference type="PROSITE" id="PS50110"/>
    </source>
</evidence>
<dbReference type="SMART" id="SM00382">
    <property type="entry name" value="AAA"/>
    <property type="match status" value="1"/>
</dbReference>
<dbReference type="InterPro" id="IPR058031">
    <property type="entry name" value="AAA_lid_NorR"/>
</dbReference>
<dbReference type="GO" id="GO:0006355">
    <property type="term" value="P:regulation of DNA-templated transcription"/>
    <property type="evidence" value="ECO:0007669"/>
    <property type="project" value="InterPro"/>
</dbReference>
<evidence type="ECO:0000259" key="6">
    <source>
        <dbReference type="PROSITE" id="PS50045"/>
    </source>
</evidence>
<dbReference type="SUPFAM" id="SSF52540">
    <property type="entry name" value="P-loop containing nucleoside triphosphate hydrolases"/>
    <property type="match status" value="1"/>
</dbReference>
<comment type="caution">
    <text evidence="8">The sequence shown here is derived from an EMBL/GenBank/DDBJ whole genome shotgun (WGS) entry which is preliminary data.</text>
</comment>
<dbReference type="FunFam" id="3.40.50.300:FF:000006">
    <property type="entry name" value="DNA-binding transcriptional regulator NtrC"/>
    <property type="match status" value="1"/>
</dbReference>
<evidence type="ECO:0000256" key="5">
    <source>
        <dbReference type="PROSITE-ProRule" id="PRU00169"/>
    </source>
</evidence>
<dbReference type="Gene3D" id="1.10.8.60">
    <property type="match status" value="1"/>
</dbReference>
<accession>A0A8J6TMC1</accession>
<dbReference type="GO" id="GO:0005524">
    <property type="term" value="F:ATP binding"/>
    <property type="evidence" value="ECO:0007669"/>
    <property type="project" value="UniProtKB-KW"/>
</dbReference>
<reference evidence="8 9" key="1">
    <citation type="submission" date="2020-08" db="EMBL/GenBank/DDBJ databases">
        <title>Bridging the membrane lipid divide: bacteria of the FCB group superphylum have the potential to synthesize archaeal ether lipids.</title>
        <authorList>
            <person name="Villanueva L."/>
            <person name="Von Meijenfeldt F.A.B."/>
            <person name="Westbye A.B."/>
            <person name="Yadav S."/>
            <person name="Hopmans E.C."/>
            <person name="Dutilh B.E."/>
            <person name="Sinninghe Damste J.S."/>
        </authorList>
    </citation>
    <scope>NUCLEOTIDE SEQUENCE [LARGE SCALE GENOMIC DNA]</scope>
    <source>
        <strain evidence="8">NIOZ-UU17</strain>
    </source>
</reference>
<feature type="domain" description="Sigma-54 factor interaction" evidence="6">
    <location>
        <begin position="166"/>
        <end position="395"/>
    </location>
</feature>
<keyword evidence="1" id="KW-0547">Nucleotide-binding</keyword>
<evidence type="ECO:0000256" key="4">
    <source>
        <dbReference type="ARBA" id="ARBA00023163"/>
    </source>
</evidence>
<dbReference type="Gene3D" id="3.40.50.300">
    <property type="entry name" value="P-loop containing nucleotide triphosphate hydrolases"/>
    <property type="match status" value="1"/>
</dbReference>
<evidence type="ECO:0000256" key="3">
    <source>
        <dbReference type="ARBA" id="ARBA00023015"/>
    </source>
</evidence>
<proteinExistence type="predicted"/>
<dbReference type="CDD" id="cd00009">
    <property type="entry name" value="AAA"/>
    <property type="match status" value="1"/>
</dbReference>
<dbReference type="PROSITE" id="PS00688">
    <property type="entry name" value="SIGMA54_INTERACT_3"/>
    <property type="match status" value="1"/>
</dbReference>
<dbReference type="Pfam" id="PF00158">
    <property type="entry name" value="Sigma54_activat"/>
    <property type="match status" value="1"/>
</dbReference>
<keyword evidence="3" id="KW-0805">Transcription regulation</keyword>
<dbReference type="Gene3D" id="3.40.50.2300">
    <property type="match status" value="1"/>
</dbReference>